<dbReference type="SUPFAM" id="SSF55961">
    <property type="entry name" value="Bet v1-like"/>
    <property type="match status" value="1"/>
</dbReference>
<evidence type="ECO:0000313" key="2">
    <source>
        <dbReference type="EMBL" id="QHT65824.1"/>
    </source>
</evidence>
<dbReference type="RefSeq" id="WP_162441902.1">
    <property type="nucleotide sequence ID" value="NZ_CP048222.1"/>
</dbReference>
<evidence type="ECO:0000259" key="1">
    <source>
        <dbReference type="Pfam" id="PF19569"/>
    </source>
</evidence>
<accession>A0A6C0GD91</accession>
<dbReference type="Proteomes" id="UP000480178">
    <property type="component" value="Chromosome"/>
</dbReference>
<proteinExistence type="predicted"/>
<keyword evidence="3" id="KW-1185">Reference proteome</keyword>
<dbReference type="InterPro" id="IPR023393">
    <property type="entry name" value="START-like_dom_sf"/>
</dbReference>
<feature type="domain" description="START-like" evidence="1">
    <location>
        <begin position="3"/>
        <end position="130"/>
    </location>
</feature>
<gene>
    <name evidence="2" type="ORF">GXP67_03650</name>
</gene>
<protein>
    <submittedName>
        <fullName evidence="2">ATPase</fullName>
    </submittedName>
</protein>
<dbReference type="Pfam" id="PF19569">
    <property type="entry name" value="START_2"/>
    <property type="match status" value="1"/>
</dbReference>
<reference evidence="2 3" key="1">
    <citation type="submission" date="2020-01" db="EMBL/GenBank/DDBJ databases">
        <authorList>
            <person name="Kim M.K."/>
        </authorList>
    </citation>
    <scope>NUCLEOTIDE SEQUENCE [LARGE SCALE GENOMIC DNA]</scope>
    <source>
        <strain evidence="2 3">172606-1</strain>
    </source>
</reference>
<dbReference type="KEGG" id="rhoz:GXP67_03650"/>
<dbReference type="InterPro" id="IPR045736">
    <property type="entry name" value="START_2"/>
</dbReference>
<name>A0A6C0GD91_9BACT</name>
<evidence type="ECO:0000313" key="3">
    <source>
        <dbReference type="Proteomes" id="UP000480178"/>
    </source>
</evidence>
<dbReference type="AlphaFoldDB" id="A0A6C0GD91"/>
<dbReference type="EMBL" id="CP048222">
    <property type="protein sequence ID" value="QHT65824.1"/>
    <property type="molecule type" value="Genomic_DNA"/>
</dbReference>
<organism evidence="2 3">
    <name type="scientific">Rhodocytophaga rosea</name>
    <dbReference type="NCBI Taxonomy" id="2704465"/>
    <lineage>
        <taxon>Bacteria</taxon>
        <taxon>Pseudomonadati</taxon>
        <taxon>Bacteroidota</taxon>
        <taxon>Cytophagia</taxon>
        <taxon>Cytophagales</taxon>
        <taxon>Rhodocytophagaceae</taxon>
        <taxon>Rhodocytophaga</taxon>
    </lineage>
</organism>
<dbReference type="Gene3D" id="3.30.530.20">
    <property type="match status" value="1"/>
</dbReference>
<sequence length="131" mass="15419">MGKYKYTAEFEIRASNKMLFPYMTNPAGLAQWFADKVNIDENKVFNFIWDNKPHYARLTAQRLNRYVKFEFLPDGDLNSNDPAYIEFKLDMNELTQSSFLKITDYSETDNEDDLKELWTHLVSNLRETVGG</sequence>